<proteinExistence type="predicted"/>
<reference evidence="1" key="1">
    <citation type="journal article" date="2020" name="Fungal Divers.">
        <title>Resolving the Mortierellaceae phylogeny through synthesis of multi-gene phylogenetics and phylogenomics.</title>
        <authorList>
            <person name="Vandepol N."/>
            <person name="Liber J."/>
            <person name="Desiro A."/>
            <person name="Na H."/>
            <person name="Kennedy M."/>
            <person name="Barry K."/>
            <person name="Grigoriev I.V."/>
            <person name="Miller A.N."/>
            <person name="O'Donnell K."/>
            <person name="Stajich J.E."/>
            <person name="Bonito G."/>
        </authorList>
    </citation>
    <scope>NUCLEOTIDE SEQUENCE</scope>
    <source>
        <strain evidence="1">REB-010B</strain>
    </source>
</reference>
<evidence type="ECO:0000313" key="1">
    <source>
        <dbReference type="EMBL" id="KAG0318369.1"/>
    </source>
</evidence>
<protein>
    <submittedName>
        <fullName evidence="1">Uncharacterized protein</fullName>
    </submittedName>
</protein>
<accession>A0A9P6RFD4</accession>
<dbReference type="EMBL" id="JAAAIP010000375">
    <property type="protein sequence ID" value="KAG0318369.1"/>
    <property type="molecule type" value="Genomic_DNA"/>
</dbReference>
<organism evidence="1 2">
    <name type="scientific">Dissophora globulifera</name>
    <dbReference type="NCBI Taxonomy" id="979702"/>
    <lineage>
        <taxon>Eukaryota</taxon>
        <taxon>Fungi</taxon>
        <taxon>Fungi incertae sedis</taxon>
        <taxon>Mucoromycota</taxon>
        <taxon>Mortierellomycotina</taxon>
        <taxon>Mortierellomycetes</taxon>
        <taxon>Mortierellales</taxon>
        <taxon>Mortierellaceae</taxon>
        <taxon>Dissophora</taxon>
    </lineage>
</organism>
<dbReference type="OrthoDB" id="2445244at2759"/>
<gene>
    <name evidence="1" type="ORF">BGZ99_005715</name>
</gene>
<keyword evidence="2" id="KW-1185">Reference proteome</keyword>
<comment type="caution">
    <text evidence="1">The sequence shown here is derived from an EMBL/GenBank/DDBJ whole genome shotgun (WGS) entry which is preliminary data.</text>
</comment>
<dbReference type="Proteomes" id="UP000738325">
    <property type="component" value="Unassembled WGS sequence"/>
</dbReference>
<dbReference type="AlphaFoldDB" id="A0A9P6RFD4"/>
<evidence type="ECO:0000313" key="2">
    <source>
        <dbReference type="Proteomes" id="UP000738325"/>
    </source>
</evidence>
<name>A0A9P6RFD4_9FUNG</name>
<sequence>MARPQYERDWVLRFQAACEREMENPTKYSIAETDHLIEELELARSCRYISRSPTYNTTRRSIIERLEGFNDTKCKAILRMSQSSFMKLLLKVFDHDEFKNISYNEQEEVACQLAVTLDRLGHYAWAITGTVHQEPATNLSGGS</sequence>